<dbReference type="SUPFAM" id="SSF58100">
    <property type="entry name" value="Bacterial hemolysins"/>
    <property type="match status" value="1"/>
</dbReference>
<protein>
    <submittedName>
        <fullName evidence="2">Uncharacterized protein</fullName>
    </submittedName>
</protein>
<dbReference type="InterPro" id="IPR004244">
    <property type="entry name" value="Transposase_22"/>
</dbReference>
<feature type="region of interest" description="Disordered" evidence="1">
    <location>
        <begin position="68"/>
        <end position="131"/>
    </location>
</feature>
<evidence type="ECO:0000256" key="1">
    <source>
        <dbReference type="SAM" id="MobiDB-lite"/>
    </source>
</evidence>
<dbReference type="EMBL" id="JACVVK020000228">
    <property type="protein sequence ID" value="KAK7483336.1"/>
    <property type="molecule type" value="Genomic_DNA"/>
</dbReference>
<evidence type="ECO:0000313" key="2">
    <source>
        <dbReference type="EMBL" id="KAK7483336.1"/>
    </source>
</evidence>
<sequence>MPCCPHLFRARCGCFTPVFVNFMLKRAREKRLSRVKRVVPGTMFRSVVLVFVMATLLLQCGDIEVNPGPPKSAAKTTGSGKSSVGAWLRSSTSGNTADDMDVSAPVNTSTANTLSAENTNAVPNTDPPREPTLHDVMEMLSGMKTEINTKFESISNHIGSLNKSVSDLKKQVKDMSAEIRSLKEENGGLQEENSELKGRLDDAESKIDDLEGRSRRNNILVHGLPRVGAQETWEQCEGALKDMFREKMELDDDFVMDRVHRLRQNDPNSPIIAHFAFSKDRERVMRAKQKLKGSNIFIGEDFSKRVREVRKKLSPFLKKVRDEGKRCKMVFDHLIIDGKHFHYNPNTADIEEAST</sequence>
<dbReference type="AlphaFoldDB" id="A0ABD0K8E5"/>
<organism evidence="2 3">
    <name type="scientific">Batillaria attramentaria</name>
    <dbReference type="NCBI Taxonomy" id="370345"/>
    <lineage>
        <taxon>Eukaryota</taxon>
        <taxon>Metazoa</taxon>
        <taxon>Spiralia</taxon>
        <taxon>Lophotrochozoa</taxon>
        <taxon>Mollusca</taxon>
        <taxon>Gastropoda</taxon>
        <taxon>Caenogastropoda</taxon>
        <taxon>Sorbeoconcha</taxon>
        <taxon>Cerithioidea</taxon>
        <taxon>Batillariidae</taxon>
        <taxon>Batillaria</taxon>
    </lineage>
</organism>
<gene>
    <name evidence="2" type="ORF">BaRGS_00025396</name>
</gene>
<evidence type="ECO:0000313" key="3">
    <source>
        <dbReference type="Proteomes" id="UP001519460"/>
    </source>
</evidence>
<dbReference type="Gene3D" id="3.30.70.1820">
    <property type="entry name" value="L1 transposable element, RRM domain"/>
    <property type="match status" value="1"/>
</dbReference>
<proteinExistence type="predicted"/>
<dbReference type="PANTHER" id="PTHR11505">
    <property type="entry name" value="L1 TRANSPOSABLE ELEMENT-RELATED"/>
    <property type="match status" value="1"/>
</dbReference>
<reference evidence="2 3" key="1">
    <citation type="journal article" date="2023" name="Sci. Data">
        <title>Genome assembly of the Korean intertidal mud-creeper Batillaria attramentaria.</title>
        <authorList>
            <person name="Patra A.K."/>
            <person name="Ho P.T."/>
            <person name="Jun S."/>
            <person name="Lee S.J."/>
            <person name="Kim Y."/>
            <person name="Won Y.J."/>
        </authorList>
    </citation>
    <scope>NUCLEOTIDE SEQUENCE [LARGE SCALE GENOMIC DNA]</scope>
    <source>
        <strain evidence="2">Wonlab-2016</strain>
    </source>
</reference>
<feature type="region of interest" description="Disordered" evidence="1">
    <location>
        <begin position="181"/>
        <end position="200"/>
    </location>
</feature>
<dbReference type="Proteomes" id="UP001519460">
    <property type="component" value="Unassembled WGS sequence"/>
</dbReference>
<keyword evidence="3" id="KW-1185">Reference proteome</keyword>
<name>A0ABD0K8E5_9CAEN</name>
<accession>A0ABD0K8E5</accession>
<feature type="compositionally biased region" description="Polar residues" evidence="1">
    <location>
        <begin position="105"/>
        <end position="123"/>
    </location>
</feature>
<comment type="caution">
    <text evidence="2">The sequence shown here is derived from an EMBL/GenBank/DDBJ whole genome shotgun (WGS) entry which is preliminary data.</text>
</comment>
<dbReference type="Gene3D" id="1.20.5.340">
    <property type="match status" value="1"/>
</dbReference>